<proteinExistence type="predicted"/>
<feature type="compositionally biased region" description="Basic residues" evidence="2">
    <location>
        <begin position="34"/>
        <end position="44"/>
    </location>
</feature>
<keyword evidence="5" id="KW-1185">Reference proteome</keyword>
<feature type="compositionally biased region" description="Polar residues" evidence="2">
    <location>
        <begin position="112"/>
        <end position="133"/>
    </location>
</feature>
<evidence type="ECO:0000259" key="3">
    <source>
        <dbReference type="PROSITE" id="PS50158"/>
    </source>
</evidence>
<feature type="domain" description="CCHC-type" evidence="3">
    <location>
        <begin position="68"/>
        <end position="83"/>
    </location>
</feature>
<keyword evidence="1" id="KW-0479">Metal-binding</keyword>
<evidence type="ECO:0000313" key="5">
    <source>
        <dbReference type="Proteomes" id="UP001567538"/>
    </source>
</evidence>
<comment type="caution">
    <text evidence="4">The sequence shown here is derived from an EMBL/GenBank/DDBJ whole genome shotgun (WGS) entry which is preliminary data.</text>
</comment>
<evidence type="ECO:0000256" key="1">
    <source>
        <dbReference type="PROSITE-ProRule" id="PRU00047"/>
    </source>
</evidence>
<feature type="compositionally biased region" description="Basic and acidic residues" evidence="2">
    <location>
        <begin position="45"/>
        <end position="59"/>
    </location>
</feature>
<reference evidence="4 5" key="1">
    <citation type="submission" date="2024-06" db="EMBL/GenBank/DDBJ databases">
        <title>A chromosome level genome sequence of Diviner's sage (Salvia divinorum).</title>
        <authorList>
            <person name="Ford S.A."/>
            <person name="Ro D.-K."/>
            <person name="Ness R.W."/>
            <person name="Phillips M.A."/>
        </authorList>
    </citation>
    <scope>NUCLEOTIDE SEQUENCE [LARGE SCALE GENOMIC DNA]</scope>
    <source>
        <strain evidence="4">SAF-2024a</strain>
        <tissue evidence="4">Leaf</tissue>
    </source>
</reference>
<dbReference type="InterPro" id="IPR036875">
    <property type="entry name" value="Znf_CCHC_sf"/>
</dbReference>
<feature type="compositionally biased region" description="Polar residues" evidence="2">
    <location>
        <begin position="89"/>
        <end position="103"/>
    </location>
</feature>
<dbReference type="InterPro" id="IPR001878">
    <property type="entry name" value="Znf_CCHC"/>
</dbReference>
<evidence type="ECO:0000256" key="2">
    <source>
        <dbReference type="SAM" id="MobiDB-lite"/>
    </source>
</evidence>
<accession>A0ABD1FN72</accession>
<dbReference type="EMBL" id="JBEAFC010000014">
    <property type="protein sequence ID" value="KAL1533290.1"/>
    <property type="molecule type" value="Genomic_DNA"/>
</dbReference>
<sequence>MAALYEHVLYPINGMDNWPRTTDVGFELDPPNIKRQRGRPRKTRREQPKVRFHENRVESLQHTPVISCSRCGQIGHNKRTCQNDPRVPGSQSTQPSAQGSQETDAQRDRPPQETTASPSRETPPTGPSSSNVRKAQRCGRRKTAD</sequence>
<keyword evidence="1" id="KW-0862">Zinc</keyword>
<organism evidence="4 5">
    <name type="scientific">Salvia divinorum</name>
    <name type="common">Maria pastora</name>
    <name type="synonym">Diviner's sage</name>
    <dbReference type="NCBI Taxonomy" id="28513"/>
    <lineage>
        <taxon>Eukaryota</taxon>
        <taxon>Viridiplantae</taxon>
        <taxon>Streptophyta</taxon>
        <taxon>Embryophyta</taxon>
        <taxon>Tracheophyta</taxon>
        <taxon>Spermatophyta</taxon>
        <taxon>Magnoliopsida</taxon>
        <taxon>eudicotyledons</taxon>
        <taxon>Gunneridae</taxon>
        <taxon>Pentapetalae</taxon>
        <taxon>asterids</taxon>
        <taxon>lamiids</taxon>
        <taxon>Lamiales</taxon>
        <taxon>Lamiaceae</taxon>
        <taxon>Nepetoideae</taxon>
        <taxon>Mentheae</taxon>
        <taxon>Salviinae</taxon>
        <taxon>Salvia</taxon>
        <taxon>Salvia subgen. Calosphace</taxon>
    </lineage>
</organism>
<name>A0ABD1FN72_SALDI</name>
<dbReference type="PROSITE" id="PS50158">
    <property type="entry name" value="ZF_CCHC"/>
    <property type="match status" value="1"/>
</dbReference>
<feature type="region of interest" description="Disordered" evidence="2">
    <location>
        <begin position="25"/>
        <end position="145"/>
    </location>
</feature>
<dbReference type="GO" id="GO:0008270">
    <property type="term" value="F:zinc ion binding"/>
    <property type="evidence" value="ECO:0007669"/>
    <property type="project" value="UniProtKB-KW"/>
</dbReference>
<gene>
    <name evidence="4" type="ORF">AAHA92_33193</name>
</gene>
<feature type="compositionally biased region" description="Basic residues" evidence="2">
    <location>
        <begin position="134"/>
        <end position="145"/>
    </location>
</feature>
<dbReference type="AlphaFoldDB" id="A0ABD1FN72"/>
<keyword evidence="1" id="KW-0863">Zinc-finger</keyword>
<evidence type="ECO:0000313" key="4">
    <source>
        <dbReference type="EMBL" id="KAL1533290.1"/>
    </source>
</evidence>
<protein>
    <recommendedName>
        <fullName evidence="3">CCHC-type domain-containing protein</fullName>
    </recommendedName>
</protein>
<dbReference type="SUPFAM" id="SSF57756">
    <property type="entry name" value="Retrovirus zinc finger-like domains"/>
    <property type="match status" value="1"/>
</dbReference>
<dbReference type="Proteomes" id="UP001567538">
    <property type="component" value="Unassembled WGS sequence"/>
</dbReference>